<dbReference type="AlphaFoldDB" id="A0A174K703"/>
<dbReference type="EMBL" id="CYZL01000039">
    <property type="protein sequence ID" value="CUP05837.1"/>
    <property type="molecule type" value="Genomic_DNA"/>
</dbReference>
<reference evidence="2 3" key="1">
    <citation type="submission" date="2015-09" db="EMBL/GenBank/DDBJ databases">
        <authorList>
            <consortium name="Pathogen Informatics"/>
        </authorList>
    </citation>
    <scope>NUCLEOTIDE SEQUENCE [LARGE SCALE GENOMIC DNA]</scope>
    <source>
        <strain evidence="2 3">2789STDY5834835</strain>
    </source>
</reference>
<evidence type="ECO:0000313" key="3">
    <source>
        <dbReference type="Proteomes" id="UP000095679"/>
    </source>
</evidence>
<sequence length="152" mass="17904">MKKRMILCVMMMCCLLFPVYTSARTVNYNRTENYKNFVRAVTHKPIKISISYNTIGKNERKFMYKWTHLENATGYEHQISPDKKFKKDVHNQKGGPNWGSATREYTCSLNDEPCAHIHQNYYIRIRPVFGKYHGRWSKIAICKGDLNENSSK</sequence>
<organism evidence="2 3">
    <name type="scientific">Anaerobutyricum hallii</name>
    <dbReference type="NCBI Taxonomy" id="39488"/>
    <lineage>
        <taxon>Bacteria</taxon>
        <taxon>Bacillati</taxon>
        <taxon>Bacillota</taxon>
        <taxon>Clostridia</taxon>
        <taxon>Lachnospirales</taxon>
        <taxon>Lachnospiraceae</taxon>
        <taxon>Anaerobutyricum</taxon>
    </lineage>
</organism>
<feature type="chain" id="PRO_5008025878" evidence="1">
    <location>
        <begin position="24"/>
        <end position="152"/>
    </location>
</feature>
<dbReference type="Proteomes" id="UP000095679">
    <property type="component" value="Unassembled WGS sequence"/>
</dbReference>
<gene>
    <name evidence="2" type="ORF">ERS852450_02972</name>
</gene>
<dbReference type="RefSeq" id="WP_055299817.1">
    <property type="nucleotide sequence ID" value="NZ_BLYK01000040.1"/>
</dbReference>
<proteinExistence type="predicted"/>
<keyword evidence="1" id="KW-0732">Signal</keyword>
<evidence type="ECO:0000256" key="1">
    <source>
        <dbReference type="SAM" id="SignalP"/>
    </source>
</evidence>
<accession>A0A174K703</accession>
<protein>
    <submittedName>
        <fullName evidence="2">Uncharacterized protein</fullName>
    </submittedName>
</protein>
<evidence type="ECO:0000313" key="2">
    <source>
        <dbReference type="EMBL" id="CUP05837.1"/>
    </source>
</evidence>
<dbReference type="Gene3D" id="2.60.40.10">
    <property type="entry name" value="Immunoglobulins"/>
    <property type="match status" value="1"/>
</dbReference>
<feature type="signal peptide" evidence="1">
    <location>
        <begin position="1"/>
        <end position="23"/>
    </location>
</feature>
<name>A0A174K703_9FIRM</name>
<dbReference type="InterPro" id="IPR013783">
    <property type="entry name" value="Ig-like_fold"/>
</dbReference>